<evidence type="ECO:0000256" key="2">
    <source>
        <dbReference type="ARBA" id="ARBA00023268"/>
    </source>
</evidence>
<feature type="non-terminal residue" evidence="4">
    <location>
        <position position="118"/>
    </location>
</feature>
<organism evidence="4 5">
    <name type="scientific">Streptomyces endocoffeicus</name>
    <dbReference type="NCBI Taxonomy" id="2898945"/>
    <lineage>
        <taxon>Bacteria</taxon>
        <taxon>Bacillati</taxon>
        <taxon>Actinomycetota</taxon>
        <taxon>Actinomycetes</taxon>
        <taxon>Kitasatosporales</taxon>
        <taxon>Streptomycetaceae</taxon>
        <taxon>Streptomyces</taxon>
    </lineage>
</organism>
<dbReference type="Gene3D" id="3.40.366.10">
    <property type="entry name" value="Malonyl-Coenzyme A Acyl Carrier Protein, domain 2"/>
    <property type="match status" value="1"/>
</dbReference>
<sequence>ASTAGAGGGGVVVGRVRSGRVAVLFSGQGSQRAGMGRELYEAFPVFAAAFDEVCARFDVLLDRPLKEVVFVDAAAPEGGGLLDRTVFTQAGLFALEVGLFRLMESFGVRVDFLAGHSI</sequence>
<dbReference type="Pfam" id="PF00698">
    <property type="entry name" value="Acyl_transf_1"/>
    <property type="match status" value="1"/>
</dbReference>
<evidence type="ECO:0000259" key="3">
    <source>
        <dbReference type="Pfam" id="PF00698"/>
    </source>
</evidence>
<evidence type="ECO:0000313" key="5">
    <source>
        <dbReference type="Proteomes" id="UP000621510"/>
    </source>
</evidence>
<keyword evidence="1" id="KW-0808">Transferase</keyword>
<dbReference type="InterPro" id="IPR001227">
    <property type="entry name" value="Ac_transferase_dom_sf"/>
</dbReference>
<dbReference type="InterPro" id="IPR014043">
    <property type="entry name" value="Acyl_transferase_dom"/>
</dbReference>
<proteinExistence type="predicted"/>
<feature type="domain" description="Malonyl-CoA:ACP transacylase (MAT)" evidence="3">
    <location>
        <begin position="24"/>
        <end position="118"/>
    </location>
</feature>
<keyword evidence="4" id="KW-0012">Acyltransferase</keyword>
<name>A0ABS1Q969_9ACTN</name>
<dbReference type="GO" id="GO:0016746">
    <property type="term" value="F:acyltransferase activity"/>
    <property type="evidence" value="ECO:0007669"/>
    <property type="project" value="UniProtKB-KW"/>
</dbReference>
<gene>
    <name evidence="4" type="ORF">JK364_54745</name>
</gene>
<dbReference type="EMBL" id="JAERRG010000233">
    <property type="protein sequence ID" value="MBL1121219.1"/>
    <property type="molecule type" value="Genomic_DNA"/>
</dbReference>
<evidence type="ECO:0000313" key="4">
    <source>
        <dbReference type="EMBL" id="MBL1121219.1"/>
    </source>
</evidence>
<dbReference type="InterPro" id="IPR050091">
    <property type="entry name" value="PKS_NRPS_Biosynth_Enz"/>
</dbReference>
<dbReference type="SUPFAM" id="SSF52151">
    <property type="entry name" value="FabD/lysophospholipase-like"/>
    <property type="match status" value="1"/>
</dbReference>
<accession>A0ABS1Q969</accession>
<dbReference type="PANTHER" id="PTHR43775:SF51">
    <property type="entry name" value="INACTIVE PHENOLPHTHIOCEROL SYNTHESIS POLYKETIDE SYNTHASE TYPE I PKS1-RELATED"/>
    <property type="match status" value="1"/>
</dbReference>
<comment type="caution">
    <text evidence="4">The sequence shown here is derived from an EMBL/GenBank/DDBJ whole genome shotgun (WGS) entry which is preliminary data.</text>
</comment>
<reference evidence="4 5" key="1">
    <citation type="submission" date="2021-01" db="EMBL/GenBank/DDBJ databases">
        <title>WGS of actinomycetes isolated from Thailand.</title>
        <authorList>
            <person name="Thawai C."/>
        </authorList>
    </citation>
    <scope>NUCLEOTIDE SEQUENCE [LARGE SCALE GENOMIC DNA]</scope>
    <source>
        <strain evidence="4 5">CA3R110</strain>
    </source>
</reference>
<keyword evidence="5" id="KW-1185">Reference proteome</keyword>
<protein>
    <submittedName>
        <fullName evidence="4">Acyltransferase domain-containing protein</fullName>
    </submittedName>
</protein>
<keyword evidence="2" id="KW-0511">Multifunctional enzyme</keyword>
<dbReference type="PANTHER" id="PTHR43775">
    <property type="entry name" value="FATTY ACID SYNTHASE"/>
    <property type="match status" value="1"/>
</dbReference>
<dbReference type="Proteomes" id="UP000621510">
    <property type="component" value="Unassembled WGS sequence"/>
</dbReference>
<dbReference type="InterPro" id="IPR016035">
    <property type="entry name" value="Acyl_Trfase/lysoPLipase"/>
</dbReference>
<feature type="non-terminal residue" evidence="4">
    <location>
        <position position="1"/>
    </location>
</feature>
<evidence type="ECO:0000256" key="1">
    <source>
        <dbReference type="ARBA" id="ARBA00022679"/>
    </source>
</evidence>